<evidence type="ECO:0000313" key="2">
    <source>
        <dbReference type="EMBL" id="ORX60854.1"/>
    </source>
</evidence>
<dbReference type="Proteomes" id="UP000193719">
    <property type="component" value="Unassembled WGS sequence"/>
</dbReference>
<reference evidence="2 3" key="1">
    <citation type="submission" date="2016-08" db="EMBL/GenBank/DDBJ databases">
        <title>Genomes of anaerobic fungi encode conserved fungal cellulosomes for biomass hydrolysis.</title>
        <authorList>
            <consortium name="DOE Joint Genome Institute"/>
            <person name="Haitjema C.H."/>
            <person name="Gilmore S.P."/>
            <person name="Henske J.K."/>
            <person name="Solomon K.V."/>
            <person name="De Groot R."/>
            <person name="Kuo A."/>
            <person name="Mondo S.J."/>
            <person name="Salamov A.A."/>
            <person name="Labutti K."/>
            <person name="Zhao Z."/>
            <person name="Chiniquy J."/>
            <person name="Barry K."/>
            <person name="Brewer H.M."/>
            <person name="Purvine S.O."/>
            <person name="Wright A.T."/>
            <person name="Boxma B."/>
            <person name="Van Alen T."/>
            <person name="Hackstein J.H."/>
            <person name="Baker S.E."/>
            <person name="Grigoriev I.V."/>
            <person name="O'Malley M.A."/>
        </authorList>
    </citation>
    <scope>NUCLEOTIDE SEQUENCE [LARGE SCALE GENOMIC DNA]</scope>
    <source>
        <strain evidence="3">finn</strain>
    </source>
</reference>
<accession>A0A1Y1VN55</accession>
<dbReference type="EMBL" id="MCFH01000001">
    <property type="protein sequence ID" value="ORX60854.1"/>
    <property type="molecule type" value="Genomic_DNA"/>
</dbReference>
<organism evidence="2 3">
    <name type="scientific">Piromyces finnis</name>
    <dbReference type="NCBI Taxonomy" id="1754191"/>
    <lineage>
        <taxon>Eukaryota</taxon>
        <taxon>Fungi</taxon>
        <taxon>Fungi incertae sedis</taxon>
        <taxon>Chytridiomycota</taxon>
        <taxon>Chytridiomycota incertae sedis</taxon>
        <taxon>Neocallimastigomycetes</taxon>
        <taxon>Neocallimastigales</taxon>
        <taxon>Neocallimastigaceae</taxon>
        <taxon>Piromyces</taxon>
    </lineage>
</organism>
<feature type="compositionally biased region" description="Basic residues" evidence="1">
    <location>
        <begin position="31"/>
        <end position="40"/>
    </location>
</feature>
<name>A0A1Y1VN55_9FUNG</name>
<protein>
    <submittedName>
        <fullName evidence="2">Uncharacterized protein</fullName>
    </submittedName>
</protein>
<evidence type="ECO:0000256" key="1">
    <source>
        <dbReference type="SAM" id="MobiDB-lite"/>
    </source>
</evidence>
<keyword evidence="3" id="KW-1185">Reference proteome</keyword>
<evidence type="ECO:0000313" key="3">
    <source>
        <dbReference type="Proteomes" id="UP000193719"/>
    </source>
</evidence>
<feature type="region of interest" description="Disordered" evidence="1">
    <location>
        <begin position="23"/>
        <end position="45"/>
    </location>
</feature>
<proteinExistence type="predicted"/>
<comment type="caution">
    <text evidence="2">The sequence shown here is derived from an EMBL/GenBank/DDBJ whole genome shotgun (WGS) entry which is preliminary data.</text>
</comment>
<reference evidence="2 3" key="2">
    <citation type="submission" date="2016-08" db="EMBL/GenBank/DDBJ databases">
        <title>Pervasive Adenine N6-methylation of Active Genes in Fungi.</title>
        <authorList>
            <consortium name="DOE Joint Genome Institute"/>
            <person name="Mondo S.J."/>
            <person name="Dannebaum R.O."/>
            <person name="Kuo R.C."/>
            <person name="Labutti K."/>
            <person name="Haridas S."/>
            <person name="Kuo A."/>
            <person name="Salamov A."/>
            <person name="Ahrendt S.R."/>
            <person name="Lipzen A."/>
            <person name="Sullivan W."/>
            <person name="Andreopoulos W.B."/>
            <person name="Clum A."/>
            <person name="Lindquist E."/>
            <person name="Daum C."/>
            <person name="Ramamoorthy G.K."/>
            <person name="Gryganskyi A."/>
            <person name="Culley D."/>
            <person name="Magnuson J.K."/>
            <person name="James T.Y."/>
            <person name="O'Malley M.A."/>
            <person name="Stajich J.E."/>
            <person name="Spatafora J.W."/>
            <person name="Visel A."/>
            <person name="Grigoriev I.V."/>
        </authorList>
    </citation>
    <scope>NUCLEOTIDE SEQUENCE [LARGE SCALE GENOMIC DNA]</scope>
    <source>
        <strain evidence="3">finn</strain>
    </source>
</reference>
<dbReference type="AlphaFoldDB" id="A0A1Y1VN55"/>
<dbReference type="OrthoDB" id="2134068at2759"/>
<sequence>MTKKKYIYLMDLGKNKANMLRDPSSYVNRAPPRKTYKHKGSTFSRNNTEFNEEASKFPITVPINNVLDKLYHNEHLGESIHKIIKVVQSQYLPQIKKLEQLLLNNPTYIYITKILGISKENALRVTGAIATFSIIYIANSILRRHKSMVLDTFIYATPIMSIYEILKKEPELMSEKKKKVRNLMDNKEIVRSEFTKIHELKTWMIYLMICSLFNITDNFFINRSKPVVESSITQTVITTTPYLLRDTNKQVFTTIAQVTPFSERFYNSFSQKVKNTFKYSWYWVLKLGVSYWLGYKDGREIIYNKFVIPLIRKYYEYELKVNNTISEDDISFEDGESFSKSYNYFPSNLPKPSSNTRDHGLQPPENVGVNNNDSIEFYKLRENSSNSINDGYYSDSYYESSEPINLKLNNSGIFNSMKLNNTNNNQRVVQNTDSLSVEDPWKSNSFIGNNASIRRNRSFSLNSINHYNNSLNNYRATIRDNNNRLSEYYNDTGVDKDNNNTFYANSILRSRNQESS</sequence>
<gene>
    <name evidence="2" type="ORF">BCR36DRAFT_340770</name>
</gene>